<accession>A0A640VLY3</accession>
<name>A0A640VLY3_9RHOB</name>
<dbReference type="GO" id="GO:0015074">
    <property type="term" value="P:DNA integration"/>
    <property type="evidence" value="ECO:0007669"/>
    <property type="project" value="InterPro"/>
</dbReference>
<dbReference type="Proteomes" id="UP000436522">
    <property type="component" value="Unassembled WGS sequence"/>
</dbReference>
<sequence>MIMRFQLLKREKVRRRKYRIREEGRRDVFDYIEPFYDPKRKHTHNGTLSPAGVK</sequence>
<feature type="domain" description="Integrase catalytic" evidence="1">
    <location>
        <begin position="5"/>
        <end position="51"/>
    </location>
</feature>
<keyword evidence="3" id="KW-1185">Reference proteome</keyword>
<reference evidence="2 3" key="1">
    <citation type="submission" date="2019-12" db="EMBL/GenBank/DDBJ databases">
        <title>Roseobacter cerasinus sp. nov., isolated from seawater around aquaculture.</title>
        <authorList>
            <person name="Muramatsu S."/>
            <person name="Takabe Y."/>
            <person name="Mori K."/>
            <person name="Takaichi S."/>
            <person name="Hanada S."/>
        </authorList>
    </citation>
    <scope>NUCLEOTIDE SEQUENCE [LARGE SCALE GENOMIC DNA]</scope>
    <source>
        <strain evidence="2 3">AI77</strain>
    </source>
</reference>
<evidence type="ECO:0000313" key="2">
    <source>
        <dbReference type="EMBL" id="GFE48634.1"/>
    </source>
</evidence>
<dbReference type="InterPro" id="IPR001584">
    <property type="entry name" value="Integrase_cat-core"/>
</dbReference>
<dbReference type="Pfam" id="PF13333">
    <property type="entry name" value="rve_2"/>
    <property type="match status" value="1"/>
</dbReference>
<gene>
    <name evidence="2" type="ORF">So717_03870</name>
</gene>
<protein>
    <recommendedName>
        <fullName evidence="1">Integrase catalytic domain-containing protein</fullName>
    </recommendedName>
</protein>
<proteinExistence type="predicted"/>
<evidence type="ECO:0000313" key="3">
    <source>
        <dbReference type="Proteomes" id="UP000436522"/>
    </source>
</evidence>
<dbReference type="EMBL" id="BLIV01000001">
    <property type="protein sequence ID" value="GFE48634.1"/>
    <property type="molecule type" value="Genomic_DNA"/>
</dbReference>
<evidence type="ECO:0000259" key="1">
    <source>
        <dbReference type="Pfam" id="PF13333"/>
    </source>
</evidence>
<organism evidence="2 3">
    <name type="scientific">Roseobacter cerasinus</name>
    <dbReference type="NCBI Taxonomy" id="2602289"/>
    <lineage>
        <taxon>Bacteria</taxon>
        <taxon>Pseudomonadati</taxon>
        <taxon>Pseudomonadota</taxon>
        <taxon>Alphaproteobacteria</taxon>
        <taxon>Rhodobacterales</taxon>
        <taxon>Roseobacteraceae</taxon>
        <taxon>Roseobacter</taxon>
    </lineage>
</organism>
<comment type="caution">
    <text evidence="2">The sequence shown here is derived from an EMBL/GenBank/DDBJ whole genome shotgun (WGS) entry which is preliminary data.</text>
</comment>
<dbReference type="AlphaFoldDB" id="A0A640VLY3"/>